<dbReference type="InterPro" id="IPR024096">
    <property type="entry name" value="NO_sig/Golgi_transp_ligand-bd"/>
</dbReference>
<gene>
    <name evidence="2" type="ordered locus">Metin_0518</name>
</gene>
<dbReference type="RefSeq" id="WP_013099934.1">
    <property type="nucleotide sequence ID" value="NC_014122.1"/>
</dbReference>
<evidence type="ECO:0000259" key="1">
    <source>
        <dbReference type="SMART" id="SM00989"/>
    </source>
</evidence>
<keyword evidence="3" id="KW-1185">Reference proteome</keyword>
<evidence type="ECO:0000313" key="2">
    <source>
        <dbReference type="EMBL" id="ADG13188.1"/>
    </source>
</evidence>
<dbReference type="PANTHER" id="PTHR35090:SF2">
    <property type="entry name" value="ARSR FAMILY TRANSCRIPTIONAL REGULATOR"/>
    <property type="match status" value="1"/>
</dbReference>
<dbReference type="Proteomes" id="UP000002061">
    <property type="component" value="Chromosome"/>
</dbReference>
<accession>D5VRI5</accession>
<dbReference type="AlphaFoldDB" id="D5VRI5"/>
<dbReference type="InterPro" id="IPR004096">
    <property type="entry name" value="V4R"/>
</dbReference>
<dbReference type="GeneID" id="9131523"/>
<dbReference type="Gene3D" id="3.30.1380.20">
    <property type="entry name" value="Trafficking protein particle complex subunit 3"/>
    <property type="match status" value="1"/>
</dbReference>
<reference evidence="2" key="1">
    <citation type="submission" date="2010-04" db="EMBL/GenBank/DDBJ databases">
        <title>Complete sequence of Methanocaldococcus infernus ME.</title>
        <authorList>
            <consortium name="US DOE Joint Genome Institute"/>
            <person name="Lucas S."/>
            <person name="Copeland A."/>
            <person name="Lapidus A."/>
            <person name="Cheng J.-F."/>
            <person name="Bruce D."/>
            <person name="Goodwin L."/>
            <person name="Pitluck S."/>
            <person name="Munk A.C."/>
            <person name="Detter J.C."/>
            <person name="Han C."/>
            <person name="Tapia R."/>
            <person name="Land M."/>
            <person name="Hauser L."/>
            <person name="Kyrpides N."/>
            <person name="Mikhailova N."/>
            <person name="Sieprawska-Lupa M."/>
            <person name="Whitman W.B."/>
            <person name="Woyke T."/>
        </authorList>
    </citation>
    <scope>NUCLEOTIDE SEQUENCE [LARGE SCALE GENOMIC DNA]</scope>
    <source>
        <strain evidence="2">ME</strain>
    </source>
</reference>
<dbReference type="HOGENOM" id="CLU_985570_0_0_2"/>
<organism evidence="2 3">
    <name type="scientific">Methanocaldococcus infernus (strain DSM 11812 / JCM 15783 / ME)</name>
    <dbReference type="NCBI Taxonomy" id="573063"/>
    <lineage>
        <taxon>Archaea</taxon>
        <taxon>Methanobacteriati</taxon>
        <taxon>Methanobacteriota</taxon>
        <taxon>Methanomada group</taxon>
        <taxon>Methanococci</taxon>
        <taxon>Methanococcales</taxon>
        <taxon>Methanocaldococcaceae</taxon>
        <taxon>Methanocaldococcus</taxon>
    </lineage>
</organism>
<dbReference type="OrthoDB" id="371687at2157"/>
<dbReference type="EMBL" id="CP002009">
    <property type="protein sequence ID" value="ADG13188.1"/>
    <property type="molecule type" value="Genomic_DNA"/>
</dbReference>
<evidence type="ECO:0000313" key="3">
    <source>
        <dbReference type="Proteomes" id="UP000002061"/>
    </source>
</evidence>
<dbReference type="SMART" id="SM00989">
    <property type="entry name" value="V4R"/>
    <property type="match status" value="1"/>
</dbReference>
<dbReference type="eggNOG" id="arCOG01688">
    <property type="taxonomic scope" value="Archaea"/>
</dbReference>
<dbReference type="KEGG" id="mif:Metin_0518"/>
<dbReference type="Pfam" id="PF02830">
    <property type="entry name" value="V4R"/>
    <property type="match status" value="1"/>
</dbReference>
<sequence>MAIAKKYLNLESNKGIVCSIECILEEIKKTYGVYGCGILTNNGEILINKFPSSVSCDIISNLSIIIAIAEKMFLDTNNDIKKIDISGKCATLSIYPVGEFYLVLAVENNFKSTDILERYLPKLSELCLLLSENILYEDLPLEDLINNDKKISAFMFRILRFLNLKKYQNTNIDVLMYQLGNDISSYLKIDSFKKLKEFFESHGVGKLKILKEDGEKIISRVDECVTCSFINKNIGRTLCYFEGGLINGTASNIYKRKCETVETHCYGLGHSYCQFRTKIL</sequence>
<proteinExistence type="predicted"/>
<feature type="domain" description="4-vinyl reductase 4VR" evidence="1">
    <location>
        <begin position="216"/>
        <end position="279"/>
    </location>
</feature>
<name>D5VRI5_METIM</name>
<dbReference type="SUPFAM" id="SSF111126">
    <property type="entry name" value="Ligand-binding domain in the NO signalling and Golgi transport"/>
    <property type="match status" value="1"/>
</dbReference>
<protein>
    <submittedName>
        <fullName evidence="2">4-vinyl reductase 4VR</fullName>
    </submittedName>
</protein>
<dbReference type="STRING" id="573063.Metin_0518"/>
<dbReference type="PANTHER" id="PTHR35090">
    <property type="entry name" value="DNA-DIRECTED RNA POLYMERASE SUBUNIT I"/>
    <property type="match status" value="1"/>
</dbReference>